<gene>
    <name evidence="10" type="ORF">OSB1V03_LOCUS8309</name>
</gene>
<dbReference type="Proteomes" id="UP000759131">
    <property type="component" value="Unassembled WGS sequence"/>
</dbReference>
<keyword evidence="6" id="KW-0539">Nucleus</keyword>
<dbReference type="EMBL" id="CAJPIZ010005141">
    <property type="protein sequence ID" value="CAG2108314.1"/>
    <property type="molecule type" value="Genomic_DNA"/>
</dbReference>
<feature type="region of interest" description="Disordered" evidence="7">
    <location>
        <begin position="154"/>
        <end position="194"/>
    </location>
</feature>
<dbReference type="InterPro" id="IPR038398">
    <property type="entry name" value="NCD2_sf"/>
</dbReference>
<evidence type="ECO:0000256" key="7">
    <source>
        <dbReference type="SAM" id="MobiDB-lite"/>
    </source>
</evidence>
<evidence type="ECO:0000256" key="1">
    <source>
        <dbReference type="ARBA" id="ARBA00004123"/>
    </source>
</evidence>
<evidence type="ECO:0000259" key="8">
    <source>
        <dbReference type="Pfam" id="PF04904"/>
    </source>
</evidence>
<dbReference type="Gene3D" id="1.20.120.2010">
    <property type="entry name" value="NAB conserved domain 2"/>
    <property type="match status" value="2"/>
</dbReference>
<evidence type="ECO:0000256" key="6">
    <source>
        <dbReference type="ARBA" id="ARBA00023242"/>
    </source>
</evidence>
<dbReference type="InterPro" id="IPR006988">
    <property type="entry name" value="Nab_N"/>
</dbReference>
<dbReference type="InterPro" id="IPR006989">
    <property type="entry name" value="NAB_co-repressor_dom"/>
</dbReference>
<dbReference type="AlphaFoldDB" id="A0A7R9Q0P2"/>
<protein>
    <submittedName>
        <fullName evidence="10">Uncharacterized protein</fullName>
    </submittedName>
</protein>
<dbReference type="PANTHER" id="PTHR12623">
    <property type="entry name" value="NGFI-A BINDING PROTEIN"/>
    <property type="match status" value="1"/>
</dbReference>
<organism evidence="10">
    <name type="scientific">Medioppia subpectinata</name>
    <dbReference type="NCBI Taxonomy" id="1979941"/>
    <lineage>
        <taxon>Eukaryota</taxon>
        <taxon>Metazoa</taxon>
        <taxon>Ecdysozoa</taxon>
        <taxon>Arthropoda</taxon>
        <taxon>Chelicerata</taxon>
        <taxon>Arachnida</taxon>
        <taxon>Acari</taxon>
        <taxon>Acariformes</taxon>
        <taxon>Sarcoptiformes</taxon>
        <taxon>Oribatida</taxon>
        <taxon>Brachypylina</taxon>
        <taxon>Oppioidea</taxon>
        <taxon>Oppiidae</taxon>
        <taxon>Medioppia</taxon>
    </lineage>
</organism>
<evidence type="ECO:0000259" key="9">
    <source>
        <dbReference type="Pfam" id="PF04905"/>
    </source>
</evidence>
<dbReference type="Pfam" id="PF04904">
    <property type="entry name" value="SAM_NCD1"/>
    <property type="match status" value="1"/>
</dbReference>
<feature type="non-terminal residue" evidence="10">
    <location>
        <position position="1"/>
    </location>
</feature>
<keyword evidence="5" id="KW-0804">Transcription</keyword>
<sequence>MHAVIKAVVSLCAYWMRCELHSYCILSIVMHIQHISIAMTSQPANESELQLYRVLQRANLLLYYDTFICQDHLEAMTSNNSVKPEKKSMASKPLHVRRLQKALQEWVTNPAMFQSPIVPTFPASSGSGLMPPSSHALLNQLAVAMASRPSPLALSASQTSPVGMRTSPPIASTVTQSCNSNHSTPSPNSGKEQIISSSTLHSQNQLNQYMNQMSRWMEEELHSYTSAHFSHTSVVTVLLRADTVVLIVSSAMMCSEYSQPSSPITLTPVLVESQISRLSEVAEMLVKNLPPMDPKPQLGNNKKRISKELENCIRLKALVVVEKLIINPRLQSNKFRQNIINRNTISLCFDNLIKTTAEFPNQYVMNMPEEDPRRMDEIRKYAAIYGRFDCKRKPEKPLTLHEVSVNEAAAQICKLIPALLSPYDDSDPSACKRSRTESSPNSVHDIKHFSDEDWKRKQNELDVISTQQMQLINEQSELNKHIKRYE</sequence>
<accession>A0A7R9Q0P2</accession>
<keyword evidence="11" id="KW-1185">Reference proteome</keyword>
<proteinExistence type="inferred from homology"/>
<feature type="domain" description="Nab N-terminal" evidence="8">
    <location>
        <begin position="43"/>
        <end position="114"/>
    </location>
</feature>
<evidence type="ECO:0000313" key="10">
    <source>
        <dbReference type="EMBL" id="CAD7627884.1"/>
    </source>
</evidence>
<evidence type="ECO:0000256" key="4">
    <source>
        <dbReference type="ARBA" id="ARBA00023015"/>
    </source>
</evidence>
<evidence type="ECO:0000256" key="2">
    <source>
        <dbReference type="ARBA" id="ARBA00008864"/>
    </source>
</evidence>
<comment type="similarity">
    <text evidence="2">Belongs to the NAB family.</text>
</comment>
<reference evidence="10" key="1">
    <citation type="submission" date="2020-11" db="EMBL/GenBank/DDBJ databases">
        <authorList>
            <person name="Tran Van P."/>
        </authorList>
    </citation>
    <scope>NUCLEOTIDE SEQUENCE</scope>
</reference>
<evidence type="ECO:0000256" key="3">
    <source>
        <dbReference type="ARBA" id="ARBA00022491"/>
    </source>
</evidence>
<dbReference type="Pfam" id="PF04905">
    <property type="entry name" value="NCD2"/>
    <property type="match status" value="1"/>
</dbReference>
<dbReference type="EMBL" id="OC859716">
    <property type="protein sequence ID" value="CAD7627884.1"/>
    <property type="molecule type" value="Genomic_DNA"/>
</dbReference>
<name>A0A7R9Q0P2_9ACAR</name>
<feature type="domain" description="NAB co-repressor" evidence="9">
    <location>
        <begin position="362"/>
        <end position="423"/>
    </location>
</feature>
<dbReference type="InterPro" id="IPR039040">
    <property type="entry name" value="NAB_fam"/>
</dbReference>
<evidence type="ECO:0000256" key="5">
    <source>
        <dbReference type="ARBA" id="ARBA00023163"/>
    </source>
</evidence>
<dbReference type="GO" id="GO:0003712">
    <property type="term" value="F:transcription coregulator activity"/>
    <property type="evidence" value="ECO:0007669"/>
    <property type="project" value="InterPro"/>
</dbReference>
<dbReference type="OrthoDB" id="10028556at2759"/>
<keyword evidence="4" id="KW-0805">Transcription regulation</keyword>
<dbReference type="GO" id="GO:0005634">
    <property type="term" value="C:nucleus"/>
    <property type="evidence" value="ECO:0007669"/>
    <property type="project" value="UniProtKB-SubCell"/>
</dbReference>
<evidence type="ECO:0000313" key="11">
    <source>
        <dbReference type="Proteomes" id="UP000759131"/>
    </source>
</evidence>
<dbReference type="GO" id="GO:0045892">
    <property type="term" value="P:negative regulation of DNA-templated transcription"/>
    <property type="evidence" value="ECO:0007669"/>
    <property type="project" value="InterPro"/>
</dbReference>
<feature type="compositionally biased region" description="Polar residues" evidence="7">
    <location>
        <begin position="169"/>
        <end position="194"/>
    </location>
</feature>
<keyword evidence="3" id="KW-0678">Repressor</keyword>
<comment type="subcellular location">
    <subcellularLocation>
        <location evidence="1">Nucleus</location>
    </subcellularLocation>
</comment>
<dbReference type="PANTHER" id="PTHR12623:SF10">
    <property type="entry name" value="NGFI-A-BINDING PROTEIN HOMOLOG"/>
    <property type="match status" value="1"/>
</dbReference>
<feature type="region of interest" description="Disordered" evidence="7">
    <location>
        <begin position="427"/>
        <end position="451"/>
    </location>
</feature>